<evidence type="ECO:0008006" key="3">
    <source>
        <dbReference type="Google" id="ProtNLM"/>
    </source>
</evidence>
<sequence>MKIKIIKSLGVVVFVSLFICCGGSKPVIIPNDEIDVVIPCSGKEFFTDGNHFRSNSVGESLDQMVAKKKALANARQQLASDISTVIKSVTDNYVKSSEFNNKEEALERFEQNGRSVVSQQLRGVRQICEKPTRVKSTGKYKYYVAIELSASDLVSAYNEVLSNDENLKVDYNYEKFKETFEEEMKKIGQ</sequence>
<dbReference type="AlphaFoldDB" id="A0A1J1E9X2"/>
<dbReference type="KEGG" id="ise:JBKA6_0307"/>
<evidence type="ECO:0000313" key="1">
    <source>
        <dbReference type="EMBL" id="BAV94320.1"/>
    </source>
</evidence>
<dbReference type="OrthoDB" id="1467026at2"/>
<proteinExistence type="predicted"/>
<accession>A0A1J1E9X2</accession>
<evidence type="ECO:0000313" key="2">
    <source>
        <dbReference type="Proteomes" id="UP000243197"/>
    </source>
</evidence>
<dbReference type="EMBL" id="AP014564">
    <property type="protein sequence ID" value="BAV94320.1"/>
    <property type="molecule type" value="Genomic_DNA"/>
</dbReference>
<dbReference type="RefSeq" id="WP_096685202.1">
    <property type="nucleotide sequence ID" value="NZ_AP014564.1"/>
</dbReference>
<protein>
    <recommendedName>
        <fullName evidence="3">LPP20 lipoprotein</fullName>
    </recommendedName>
</protein>
<organism evidence="1 2">
    <name type="scientific">Ichthyobacterium seriolicida</name>
    <dbReference type="NCBI Taxonomy" id="242600"/>
    <lineage>
        <taxon>Bacteria</taxon>
        <taxon>Pseudomonadati</taxon>
        <taxon>Bacteroidota</taxon>
        <taxon>Flavobacteriia</taxon>
        <taxon>Flavobacteriales</taxon>
        <taxon>Ichthyobacteriaceae</taxon>
        <taxon>Ichthyobacterium</taxon>
    </lineage>
</organism>
<keyword evidence="2" id="KW-1185">Reference proteome</keyword>
<dbReference type="Proteomes" id="UP000243197">
    <property type="component" value="Chromosome"/>
</dbReference>
<reference evidence="1 2" key="1">
    <citation type="submission" date="2014-03" db="EMBL/GenBank/DDBJ databases">
        <title>complete genome sequence of Flavobacteriaceae bacterium JBKA-6.</title>
        <authorList>
            <person name="Takano T."/>
            <person name="Nakamura Y."/>
            <person name="Takuma S."/>
            <person name="Yasuike M."/>
            <person name="Matsuyama T."/>
            <person name="Sakai T."/>
            <person name="Fujiwara A."/>
            <person name="Kimoto K."/>
            <person name="Fukuda Y."/>
            <person name="Kondo H."/>
            <person name="Hirono I."/>
            <person name="Nakayasu C."/>
        </authorList>
    </citation>
    <scope>NUCLEOTIDE SEQUENCE [LARGE SCALE GENOMIC DNA]</scope>
    <source>
        <strain evidence="1 2">JBKA-6</strain>
    </source>
</reference>
<gene>
    <name evidence="1" type="ORF">JBKA6_0307</name>
</gene>
<name>A0A1J1E9X2_9FLAO</name>